<name>A0A101LVI6_PICGL</name>
<comment type="caution">
    <text evidence="1">The sequence shown here is derived from an EMBL/GenBank/DDBJ whole genome shotgun (WGS) entry which is preliminary data.</text>
</comment>
<evidence type="ECO:0000313" key="1">
    <source>
        <dbReference type="EMBL" id="KUM46139.1"/>
    </source>
</evidence>
<proteinExistence type="predicted"/>
<sequence length="92" mass="10343">MNMVCRFFPYFPSHPLVRTVCALIAAPSSKVNPTQSIKKMSVCVNLPIYLARSCLITKLYHERLANKKISLARNCLITKLPYQTALSKGCLL</sequence>
<gene>
    <name evidence="1" type="ORF">ABT39_MTgene1945</name>
</gene>
<geneLocation type="mitochondrion" evidence="1"/>
<dbReference type="AlphaFoldDB" id="A0A101LVI6"/>
<reference evidence="1" key="1">
    <citation type="journal article" date="2015" name="Genome Biol. Evol.">
        <title>Organellar Genomes of White Spruce (Picea glauca): Assembly and Annotation.</title>
        <authorList>
            <person name="Jackman S.D."/>
            <person name="Warren R.L."/>
            <person name="Gibb E.A."/>
            <person name="Vandervalk B.P."/>
            <person name="Mohamadi H."/>
            <person name="Chu J."/>
            <person name="Raymond A."/>
            <person name="Pleasance S."/>
            <person name="Coope R."/>
            <person name="Wildung M.R."/>
            <person name="Ritland C.E."/>
            <person name="Bousquet J."/>
            <person name="Jones S.J."/>
            <person name="Bohlmann J."/>
            <person name="Birol I."/>
        </authorList>
    </citation>
    <scope>NUCLEOTIDE SEQUENCE [LARGE SCALE GENOMIC DNA]</scope>
    <source>
        <tissue evidence="1">Flushing bud</tissue>
    </source>
</reference>
<protein>
    <submittedName>
        <fullName evidence="1">Uncharacterized protein</fullName>
    </submittedName>
</protein>
<accession>A0A101LVI6</accession>
<organism evidence="1">
    <name type="scientific">Picea glauca</name>
    <name type="common">White spruce</name>
    <name type="synonym">Pinus glauca</name>
    <dbReference type="NCBI Taxonomy" id="3330"/>
    <lineage>
        <taxon>Eukaryota</taxon>
        <taxon>Viridiplantae</taxon>
        <taxon>Streptophyta</taxon>
        <taxon>Embryophyta</taxon>
        <taxon>Tracheophyta</taxon>
        <taxon>Spermatophyta</taxon>
        <taxon>Pinopsida</taxon>
        <taxon>Pinidae</taxon>
        <taxon>Conifers I</taxon>
        <taxon>Pinales</taxon>
        <taxon>Pinaceae</taxon>
        <taxon>Picea</taxon>
    </lineage>
</organism>
<dbReference type="EMBL" id="LKAM01000013">
    <property type="protein sequence ID" value="KUM46139.1"/>
    <property type="molecule type" value="Genomic_DNA"/>
</dbReference>
<keyword evidence="1" id="KW-0496">Mitochondrion</keyword>